<dbReference type="OrthoDB" id="8454588at2"/>
<evidence type="ECO:0000256" key="3">
    <source>
        <dbReference type="SAM" id="MobiDB-lite"/>
    </source>
</evidence>
<dbReference type="RefSeq" id="WP_052535048.1">
    <property type="nucleotide sequence ID" value="NZ_HG966617.1"/>
</dbReference>
<keyword evidence="1" id="KW-0902">Two-component regulatory system</keyword>
<feature type="region of interest" description="Disordered" evidence="3">
    <location>
        <begin position="1"/>
        <end position="23"/>
    </location>
</feature>
<evidence type="ECO:0000313" key="5">
    <source>
        <dbReference type="EMBL" id="CDO58573.1"/>
    </source>
</evidence>
<dbReference type="Proteomes" id="UP000032160">
    <property type="component" value="Chromosome I"/>
</dbReference>
<organism evidence="5 6">
    <name type="scientific">Candidatus Phaeomarinibacter ectocarpi</name>
    <dbReference type="NCBI Taxonomy" id="1458461"/>
    <lineage>
        <taxon>Bacteria</taxon>
        <taxon>Pseudomonadati</taxon>
        <taxon>Pseudomonadota</taxon>
        <taxon>Alphaproteobacteria</taxon>
        <taxon>Hyphomicrobiales</taxon>
        <taxon>Parvibaculaceae</taxon>
        <taxon>Candidatus Phaeomarinibacter</taxon>
    </lineage>
</organism>
<accession>X5M6E4</accession>
<evidence type="ECO:0000313" key="6">
    <source>
        <dbReference type="Proteomes" id="UP000032160"/>
    </source>
</evidence>
<dbReference type="InterPro" id="IPR008207">
    <property type="entry name" value="Sig_transdc_His_kin_Hpt_dom"/>
</dbReference>
<proteinExistence type="predicted"/>
<dbReference type="PROSITE" id="PS50894">
    <property type="entry name" value="HPT"/>
    <property type="match status" value="1"/>
</dbReference>
<reference evidence="5 6" key="1">
    <citation type="journal article" date="2014" name="Front. Genet.">
        <title>Genome and metabolic network of "Candidatus Phaeomarinobacter ectocarpi" Ec32, a new candidate genus of Alphaproteobacteria frequently associated with brown algae.</title>
        <authorList>
            <person name="Dittami S.M."/>
            <person name="Barbeyron T."/>
            <person name="Boyen C."/>
            <person name="Cambefort J."/>
            <person name="Collet G."/>
            <person name="Delage L."/>
            <person name="Gobet A."/>
            <person name="Groisillier A."/>
            <person name="Leblanc C."/>
            <person name="Michel G."/>
            <person name="Scornet D."/>
            <person name="Siegel A."/>
            <person name="Tapia J.E."/>
            <person name="Tonon T."/>
        </authorList>
    </citation>
    <scope>NUCLEOTIDE SEQUENCE [LARGE SCALE GENOMIC DNA]</scope>
    <source>
        <strain evidence="5 6">Ec32</strain>
    </source>
</reference>
<evidence type="ECO:0000256" key="1">
    <source>
        <dbReference type="ARBA" id="ARBA00023012"/>
    </source>
</evidence>
<feature type="modified residue" description="Phosphohistidine" evidence="2">
    <location>
        <position position="79"/>
    </location>
</feature>
<evidence type="ECO:0000256" key="2">
    <source>
        <dbReference type="PROSITE-ProRule" id="PRU00110"/>
    </source>
</evidence>
<dbReference type="GO" id="GO:0000160">
    <property type="term" value="P:phosphorelay signal transduction system"/>
    <property type="evidence" value="ECO:0007669"/>
    <property type="project" value="UniProtKB-KW"/>
</dbReference>
<feature type="domain" description="HPt" evidence="4">
    <location>
        <begin position="39"/>
        <end position="134"/>
    </location>
</feature>
<gene>
    <name evidence="5" type="ORF">BN1012_Phect359</name>
</gene>
<dbReference type="STRING" id="1458461.BN1012_Phect359"/>
<dbReference type="AlphaFoldDB" id="X5M6E4"/>
<dbReference type="EMBL" id="HG966617">
    <property type="protein sequence ID" value="CDO58573.1"/>
    <property type="molecule type" value="Genomic_DNA"/>
</dbReference>
<dbReference type="Pfam" id="PF01627">
    <property type="entry name" value="Hpt"/>
    <property type="match status" value="1"/>
</dbReference>
<sequence>MQPATAHISESRTAGPEGTAATDSRPIDLVHLSKFTMGRRDLEAEILGLFRQQLAVSLDKLAAAADMAGDDKAWKEAAHTLKGSARGVGAWALADATADAELLTSGPDRVAVIAGLDVLVGAATGFIDELLEDWQS</sequence>
<dbReference type="HOGENOM" id="CLU_155085_0_1_5"/>
<dbReference type="SUPFAM" id="SSF47226">
    <property type="entry name" value="Histidine-containing phosphotransfer domain, HPT domain"/>
    <property type="match status" value="1"/>
</dbReference>
<keyword evidence="6" id="KW-1185">Reference proteome</keyword>
<dbReference type="KEGG" id="pect:BN1012_Phect359"/>
<keyword evidence="2" id="KW-0597">Phosphoprotein</keyword>
<evidence type="ECO:0000259" key="4">
    <source>
        <dbReference type="PROSITE" id="PS50894"/>
    </source>
</evidence>
<name>X5M6E4_9HYPH</name>
<dbReference type="InterPro" id="IPR036641">
    <property type="entry name" value="HPT_dom_sf"/>
</dbReference>
<dbReference type="Gene3D" id="1.20.120.160">
    <property type="entry name" value="HPT domain"/>
    <property type="match status" value="1"/>
</dbReference>
<protein>
    <submittedName>
        <fullName evidence="5">Two-component hybrid sensor and regulator</fullName>
    </submittedName>
</protein>
<dbReference type="GO" id="GO:0004672">
    <property type="term" value="F:protein kinase activity"/>
    <property type="evidence" value="ECO:0007669"/>
    <property type="project" value="UniProtKB-ARBA"/>
</dbReference>